<dbReference type="InterPro" id="IPR023827">
    <property type="entry name" value="Peptidase_S8_Asp-AS"/>
</dbReference>
<evidence type="ECO:0000256" key="3">
    <source>
        <dbReference type="ARBA" id="ARBA00022670"/>
    </source>
</evidence>
<evidence type="ECO:0000256" key="8">
    <source>
        <dbReference type="PIRSR" id="PIRSR615500-1"/>
    </source>
</evidence>
<evidence type="ECO:0000259" key="12">
    <source>
        <dbReference type="Pfam" id="PF00082"/>
    </source>
</evidence>
<dbReference type="GO" id="GO:0004252">
    <property type="term" value="F:serine-type endopeptidase activity"/>
    <property type="evidence" value="ECO:0007669"/>
    <property type="project" value="UniProtKB-UniRule"/>
</dbReference>
<evidence type="ECO:0000256" key="11">
    <source>
        <dbReference type="SAM" id="SignalP"/>
    </source>
</evidence>
<dbReference type="CDD" id="cd02133">
    <property type="entry name" value="PA_C5a_like"/>
    <property type="match status" value="1"/>
</dbReference>
<dbReference type="InterPro" id="IPR003137">
    <property type="entry name" value="PA_domain"/>
</dbReference>
<dbReference type="GO" id="GO:0006508">
    <property type="term" value="P:proteolysis"/>
    <property type="evidence" value="ECO:0007669"/>
    <property type="project" value="UniProtKB-KW"/>
</dbReference>
<dbReference type="Gene3D" id="3.50.30.30">
    <property type="match status" value="1"/>
</dbReference>
<feature type="domain" description="Peptidase S8/S53" evidence="12">
    <location>
        <begin position="188"/>
        <end position="637"/>
    </location>
</feature>
<evidence type="ECO:0000256" key="7">
    <source>
        <dbReference type="ARBA" id="ARBA00022825"/>
    </source>
</evidence>
<dbReference type="InterPro" id="IPR046450">
    <property type="entry name" value="PA_dom_sf"/>
</dbReference>
<evidence type="ECO:0000256" key="9">
    <source>
        <dbReference type="PROSITE-ProRule" id="PRU01240"/>
    </source>
</evidence>
<dbReference type="Pfam" id="PF04122">
    <property type="entry name" value="CW_binding_2"/>
    <property type="match status" value="3"/>
</dbReference>
<feature type="domain" description="PA" evidence="13">
    <location>
        <begin position="447"/>
        <end position="517"/>
    </location>
</feature>
<dbReference type="SUPFAM" id="SSF52743">
    <property type="entry name" value="Subtilisin-like"/>
    <property type="match status" value="1"/>
</dbReference>
<dbReference type="InterPro" id="IPR034216">
    <property type="entry name" value="C5a_Peptidase"/>
</dbReference>
<dbReference type="InterPro" id="IPR013783">
    <property type="entry name" value="Ig-like_fold"/>
</dbReference>
<dbReference type="Pfam" id="PF06280">
    <property type="entry name" value="fn3_5"/>
    <property type="match status" value="1"/>
</dbReference>
<dbReference type="PROSITE" id="PS00136">
    <property type="entry name" value="SUBTILASE_ASP"/>
    <property type="match status" value="1"/>
</dbReference>
<dbReference type="InterPro" id="IPR022398">
    <property type="entry name" value="Peptidase_S8_His-AS"/>
</dbReference>
<dbReference type="CDD" id="cd07475">
    <property type="entry name" value="Peptidases_S8_C5a_Peptidase"/>
    <property type="match status" value="1"/>
</dbReference>
<keyword evidence="5" id="KW-0677">Repeat</keyword>
<dbReference type="PROSITE" id="PS00137">
    <property type="entry name" value="SUBTILASE_HIS"/>
    <property type="match status" value="1"/>
</dbReference>
<dbReference type="Gene3D" id="3.40.50.12090">
    <property type="match status" value="2"/>
</dbReference>
<keyword evidence="2" id="KW-0964">Secreted</keyword>
<dbReference type="PROSITE" id="PS00138">
    <property type="entry name" value="SUBTILASE_SER"/>
    <property type="match status" value="1"/>
</dbReference>
<dbReference type="InterPro" id="IPR007253">
    <property type="entry name" value="Cell_wall-bd_2"/>
</dbReference>
<name>A0A1M5EAP5_9BACI</name>
<dbReference type="Pfam" id="PF02225">
    <property type="entry name" value="PA"/>
    <property type="match status" value="1"/>
</dbReference>
<organism evidence="15 16">
    <name type="scientific">Ornithinibacillus halophilus</name>
    <dbReference type="NCBI Taxonomy" id="930117"/>
    <lineage>
        <taxon>Bacteria</taxon>
        <taxon>Bacillati</taxon>
        <taxon>Bacillota</taxon>
        <taxon>Bacilli</taxon>
        <taxon>Bacillales</taxon>
        <taxon>Bacillaceae</taxon>
        <taxon>Ornithinibacillus</taxon>
    </lineage>
</organism>
<evidence type="ECO:0000259" key="13">
    <source>
        <dbReference type="Pfam" id="PF02225"/>
    </source>
</evidence>
<evidence type="ECO:0000313" key="15">
    <source>
        <dbReference type="EMBL" id="SHF76256.1"/>
    </source>
</evidence>
<keyword evidence="16" id="KW-1185">Reference proteome</keyword>
<evidence type="ECO:0000259" key="14">
    <source>
        <dbReference type="Pfam" id="PF06280"/>
    </source>
</evidence>
<dbReference type="GO" id="GO:0016020">
    <property type="term" value="C:membrane"/>
    <property type="evidence" value="ECO:0007669"/>
    <property type="project" value="InterPro"/>
</dbReference>
<dbReference type="STRING" id="930117.SAMN05216225_100438"/>
<sequence>MKIKRVLVLLLAFLLVFSNSAMAAVGPITQSNVDRVNQQKPTSNNKEKLDKEELDELYEDDDEVRVIVEVEGEPAITYATKQGQKFADLSEAKKDELHNNALATQQKVQTQLTKKKVDLELKQNFTTVFNGFSGVVKFGEIKNIEKIFGVKNVIISNEYERPEVTPDMKYSTELVEAQKTWDEYGYDGEGMIVGVIDTGVDPSHRDFVLTDEEAAALSEEDVEQFVAENNLPGKWYSAKVPYGYNYMDENDEVRDLGPDASMHGMHVSGTVGANGDLENGGIKGVAPEAQILGLKVFGNDPNMGSTYSDVYVKAIDDAIILGADVINMSLGSTAAFVDSDDPEQQAVNRAVENGVLMSISAGNSAFLGNGFFNPFASNPDYGVVGSPGVSVDSLQVASIENSFIDLDALTFNYGENTGLAPFMSASSVHPNDIAPGAYEIVAVGIGDAAGFEGVDVEGKFAYAQRGNSFVDTALNAVAAGAAGVIVYNNQDGWVNMASDPAVNIPQLFMGKTDGEELAAALVAGETVTISFNGDKVTEANPTADAMSQFSSWGLTPNLDFKPEITAPGGSILSTFNDDEYGMMNGTSMAAPHVAGGAALVLQRVDEHFDVEGKDRVELAKNILMNTAAPVVDKGVLNTELESGLFYSPRKQGAGLMQLHKAISTPVVVTEETTGLGKVALREVDEEFSFTLVAENVTDEDVSYDVATQLQTDLQILGLTGNAYYTGALGELESAELVGDVTINGGESTVTVPANGTASIEVTVDLSEALVFTIEAGYVDPNTVFPNGYWVEGFVTFTDATGDTLPQLSVPYVGFAGEWDAAPIVDALALEGPDYSFYETGSMVYDDGEGGLYYIGMDQFTGAHTENIAISPNGDNVNDQAIPVLSFLRNAKTVEYLVQDAEGNVLRNLGKEGFVRKNYYDAGYGPMQSIKSSFAWDGKVKNEVAEDGQYFVNVKATIDYPGAEAQDFLIPVTVDTVAPELEVSIEDNVVSYTTEDATSGVSYVEIFADGESLGIVPADLGELPFEEIPAGTTITLVAEDWAGNVTAKSLAGINDGDAPVIYVDAPGGLGKVFNTNEINYAGTVTDDSEIVEFTIDGQDVELTEVAPGEYEFDTVLTFEDGKHTPRLVAVDVNGNETSLQNSQLFFVDTTPAELSVEAPETVQTETVELAVNIVDNNEEIRLYVDGSEVFYNEWLDLEVRPFEDTVTVEVDVELGVNELEVKVADLAGNETVETVVVNRVNVDRISGSDRYETAVLASQKGWETADVVILARADDYADALAGAPLAAAKDAPLLLTKTDELQEATKAEIERLGATKVFVLGGESAVSESVVAELEAAEIEVTRVKGDDRIGTAVEIAKLVAGDGNVEDAVVVNGFNFPDALSVASYAARNNQPILLTKTDKLSEETAQALVDLGVENTVVVGGTAAVSEEVFAELPNADRVSGKDRYATAVEVAEYFGVETNHLYVATGKHFADALSSAALAAKEGAGVLLVGNDVSEVVKEYVSNETDTLTVLGGTSVISDEILDELSQLLD</sequence>
<feature type="active site" description="Charge relay system" evidence="8 9">
    <location>
        <position position="197"/>
    </location>
</feature>
<evidence type="ECO:0000256" key="4">
    <source>
        <dbReference type="ARBA" id="ARBA00022729"/>
    </source>
</evidence>
<keyword evidence="3 9" id="KW-0645">Protease</keyword>
<dbReference type="SUPFAM" id="SSF52025">
    <property type="entry name" value="PA domain"/>
    <property type="match status" value="1"/>
</dbReference>
<dbReference type="InterPro" id="IPR015500">
    <property type="entry name" value="Peptidase_S8_subtilisin-rel"/>
</dbReference>
<dbReference type="Pfam" id="PF00082">
    <property type="entry name" value="Peptidase_S8"/>
    <property type="match status" value="1"/>
</dbReference>
<dbReference type="Proteomes" id="UP000183988">
    <property type="component" value="Unassembled WGS sequence"/>
</dbReference>
<gene>
    <name evidence="15" type="ORF">SAMN05216225_100438</name>
</gene>
<dbReference type="InterPro" id="IPR036852">
    <property type="entry name" value="Peptidase_S8/S53_dom_sf"/>
</dbReference>
<evidence type="ECO:0000256" key="5">
    <source>
        <dbReference type="ARBA" id="ARBA00022737"/>
    </source>
</evidence>
<dbReference type="EMBL" id="FQVW01000004">
    <property type="protein sequence ID" value="SHF76256.1"/>
    <property type="molecule type" value="Genomic_DNA"/>
</dbReference>
<feature type="active site" description="Charge relay system" evidence="8 9">
    <location>
        <position position="263"/>
    </location>
</feature>
<feature type="signal peptide" evidence="11">
    <location>
        <begin position="1"/>
        <end position="23"/>
    </location>
</feature>
<dbReference type="RefSeq" id="WP_234982562.1">
    <property type="nucleotide sequence ID" value="NZ_FQVW01000004.1"/>
</dbReference>
<evidence type="ECO:0000256" key="1">
    <source>
        <dbReference type="ARBA" id="ARBA00011073"/>
    </source>
</evidence>
<accession>A0A1M5EAP5</accession>
<keyword evidence="6 9" id="KW-0378">Hydrolase</keyword>
<feature type="chain" id="PRO_5012477264" evidence="11">
    <location>
        <begin position="24"/>
        <end position="1532"/>
    </location>
</feature>
<dbReference type="PANTHER" id="PTHR43399:SF4">
    <property type="entry name" value="CELL WALL-ASSOCIATED PROTEASE"/>
    <property type="match status" value="1"/>
</dbReference>
<dbReference type="Gene3D" id="2.60.40.1710">
    <property type="entry name" value="Subtilisin-like superfamily"/>
    <property type="match status" value="1"/>
</dbReference>
<dbReference type="InterPro" id="IPR000209">
    <property type="entry name" value="Peptidase_S8/S53_dom"/>
</dbReference>
<dbReference type="InterPro" id="IPR051048">
    <property type="entry name" value="Peptidase_S8/S53_subtilisin"/>
</dbReference>
<dbReference type="PROSITE" id="PS51892">
    <property type="entry name" value="SUBTILASE"/>
    <property type="match status" value="1"/>
</dbReference>
<dbReference type="InterPro" id="IPR023828">
    <property type="entry name" value="Peptidase_S8_Ser-AS"/>
</dbReference>
<reference evidence="15 16" key="1">
    <citation type="submission" date="2016-11" db="EMBL/GenBank/DDBJ databases">
        <authorList>
            <person name="Jaros S."/>
            <person name="Januszkiewicz K."/>
            <person name="Wedrychowicz H."/>
        </authorList>
    </citation>
    <scope>NUCLEOTIDE SEQUENCE [LARGE SCALE GENOMIC DNA]</scope>
    <source>
        <strain evidence="15 16">IBRC-M 10683</strain>
    </source>
</reference>
<feature type="active site" description="Charge relay system" evidence="8 9">
    <location>
        <position position="587"/>
    </location>
</feature>
<evidence type="ECO:0000256" key="2">
    <source>
        <dbReference type="ARBA" id="ARBA00022525"/>
    </source>
</evidence>
<proteinExistence type="inferred from homology"/>
<evidence type="ECO:0000313" key="16">
    <source>
        <dbReference type="Proteomes" id="UP000183988"/>
    </source>
</evidence>
<dbReference type="Gene3D" id="2.60.40.10">
    <property type="entry name" value="Immunoglobulins"/>
    <property type="match status" value="1"/>
</dbReference>
<keyword evidence="4 11" id="KW-0732">Signal</keyword>
<dbReference type="Gene3D" id="3.40.50.200">
    <property type="entry name" value="Peptidase S8/S53 domain"/>
    <property type="match status" value="1"/>
</dbReference>
<evidence type="ECO:0000256" key="10">
    <source>
        <dbReference type="RuleBase" id="RU003355"/>
    </source>
</evidence>
<evidence type="ECO:0000256" key="6">
    <source>
        <dbReference type="ARBA" id="ARBA00022801"/>
    </source>
</evidence>
<dbReference type="PANTHER" id="PTHR43399">
    <property type="entry name" value="SUBTILISIN-RELATED"/>
    <property type="match status" value="1"/>
</dbReference>
<protein>
    <submittedName>
        <fullName evidence="15">Lactocepin</fullName>
    </submittedName>
</protein>
<dbReference type="PRINTS" id="PR00723">
    <property type="entry name" value="SUBTILISIN"/>
</dbReference>
<comment type="similarity">
    <text evidence="1 9 10">Belongs to the peptidase S8 family.</text>
</comment>
<dbReference type="InterPro" id="IPR010435">
    <property type="entry name" value="C5a/SBT2-like_Fn3"/>
</dbReference>
<feature type="domain" description="C5a peptidase/Subtilisin-like protease SBT2-like Fn3-like" evidence="14">
    <location>
        <begin position="678"/>
        <end position="812"/>
    </location>
</feature>
<keyword evidence="7 9" id="KW-0720">Serine protease</keyword>